<dbReference type="RefSeq" id="WP_053551118.1">
    <property type="nucleotide sequence ID" value="NZ_CP010802.1"/>
</dbReference>
<evidence type="ECO:0000256" key="1">
    <source>
        <dbReference type="SAM" id="Phobius"/>
    </source>
</evidence>
<keyword evidence="1" id="KW-1133">Transmembrane helix</keyword>
<keyword evidence="1" id="KW-0812">Transmembrane</keyword>
<feature type="transmembrane region" description="Helical" evidence="1">
    <location>
        <begin position="53"/>
        <end position="75"/>
    </location>
</feature>
<dbReference type="Proteomes" id="UP000057158">
    <property type="component" value="Chromosome"/>
</dbReference>
<reference evidence="3 4" key="1">
    <citation type="submission" date="2015-07" db="EMBL/GenBank/DDBJ databases">
        <title>Isolation and Genomic Characterization of a Novel Halophilic Metal-Reducing Deltaproteobacterium from the Deep Subsurface.</title>
        <authorList>
            <person name="Badalamenti J.P."/>
            <person name="Summers Z.M."/>
            <person name="Gralnick J.A."/>
            <person name="Bond D.R."/>
        </authorList>
    </citation>
    <scope>NUCLEOTIDE SEQUENCE [LARGE SCALE GENOMIC DNA]</scope>
    <source>
        <strain evidence="3 4">WTL</strain>
    </source>
</reference>
<dbReference type="PANTHER" id="PTHR42208:SF1">
    <property type="entry name" value="HEAVY METAL TRANSPORTER"/>
    <property type="match status" value="1"/>
</dbReference>
<gene>
    <name evidence="3" type="ORF">DSOUD_2321</name>
</gene>
<evidence type="ECO:0000259" key="2">
    <source>
        <dbReference type="Pfam" id="PF13386"/>
    </source>
</evidence>
<feature type="transmembrane region" description="Helical" evidence="1">
    <location>
        <begin position="198"/>
        <end position="216"/>
    </location>
</feature>
<keyword evidence="4" id="KW-1185">Reference proteome</keyword>
<protein>
    <recommendedName>
        <fullName evidence="2">Urease accessory protein UreH-like transmembrane domain-containing protein</fullName>
    </recommendedName>
</protein>
<evidence type="ECO:0000313" key="4">
    <source>
        <dbReference type="Proteomes" id="UP000057158"/>
    </source>
</evidence>
<name>A0A0M4D2A7_9BACT</name>
<proteinExistence type="predicted"/>
<feature type="transmembrane region" description="Helical" evidence="1">
    <location>
        <begin position="82"/>
        <end position="103"/>
    </location>
</feature>
<dbReference type="OrthoDB" id="9798690at2"/>
<evidence type="ECO:0000313" key="3">
    <source>
        <dbReference type="EMBL" id="ALC17084.1"/>
    </source>
</evidence>
<dbReference type="PATRIC" id="fig|1603606.3.peg.2511"/>
<dbReference type="KEGG" id="des:DSOUD_2321"/>
<organism evidence="3 4">
    <name type="scientific">Desulfuromonas soudanensis</name>
    <dbReference type="NCBI Taxonomy" id="1603606"/>
    <lineage>
        <taxon>Bacteria</taxon>
        <taxon>Pseudomonadati</taxon>
        <taxon>Thermodesulfobacteriota</taxon>
        <taxon>Desulfuromonadia</taxon>
        <taxon>Desulfuromonadales</taxon>
        <taxon>Desulfuromonadaceae</taxon>
        <taxon>Desulfuromonas</taxon>
    </lineage>
</organism>
<dbReference type="PANTHER" id="PTHR42208">
    <property type="entry name" value="HEAVY METAL TRANSPORTER-RELATED"/>
    <property type="match status" value="1"/>
</dbReference>
<dbReference type="Pfam" id="PF13386">
    <property type="entry name" value="DsbD_2"/>
    <property type="match status" value="1"/>
</dbReference>
<accession>A0A0M4D2A7</accession>
<dbReference type="STRING" id="1603606.DSOUD_2321"/>
<sequence>MIDPLYTLALATGLFGSGHCIGMCGGLVAALSLSAEGRRGGIVFHLLYNAGRILTYTLVGLLVGWLGSAIAYTDIFSGATRVILVASDLFVIAVGLGSAGLFARLNLMKLEFSAPMQALGGAIGSLRRLPPALAALPLGLVMGLLPCGFFYAMAITAAQSASPVTGGVTLFAFGLGTLPALFFFGSAAHWLGTRARSWMIRIAGILVALMGAVNLLRHLRMMGLW</sequence>
<feature type="transmembrane region" description="Helical" evidence="1">
    <location>
        <begin position="170"/>
        <end position="192"/>
    </location>
</feature>
<dbReference type="InterPro" id="IPR039447">
    <property type="entry name" value="UreH-like_TM_dom"/>
</dbReference>
<feature type="domain" description="Urease accessory protein UreH-like transmembrane" evidence="2">
    <location>
        <begin position="9"/>
        <end position="212"/>
    </location>
</feature>
<keyword evidence="1" id="KW-0472">Membrane</keyword>
<dbReference type="EMBL" id="CP010802">
    <property type="protein sequence ID" value="ALC17084.1"/>
    <property type="molecule type" value="Genomic_DNA"/>
</dbReference>
<feature type="transmembrane region" description="Helical" evidence="1">
    <location>
        <begin position="134"/>
        <end position="158"/>
    </location>
</feature>
<dbReference type="AlphaFoldDB" id="A0A0M4D2A7"/>